<evidence type="ECO:0000256" key="2">
    <source>
        <dbReference type="ARBA" id="ARBA00023143"/>
    </source>
</evidence>
<evidence type="ECO:0000259" key="5">
    <source>
        <dbReference type="Pfam" id="PF00700"/>
    </source>
</evidence>
<dbReference type="SUPFAM" id="SSF64518">
    <property type="entry name" value="Phase 1 flagellin"/>
    <property type="match status" value="1"/>
</dbReference>
<dbReference type="Proteomes" id="UP000463224">
    <property type="component" value="Unassembled WGS sequence"/>
</dbReference>
<evidence type="ECO:0000256" key="1">
    <source>
        <dbReference type="ARBA" id="ARBA00005709"/>
    </source>
</evidence>
<comment type="caution">
    <text evidence="6">The sequence shown here is derived from an EMBL/GenBank/DDBJ whole genome shotgun (WGS) entry which is preliminary data.</text>
</comment>
<proteinExistence type="inferred from homology"/>
<keyword evidence="6" id="KW-0966">Cell projection</keyword>
<comment type="similarity">
    <text evidence="1 3">Belongs to the bacterial flagellin family.</text>
</comment>
<dbReference type="GO" id="GO:0009288">
    <property type="term" value="C:bacterial-type flagellum"/>
    <property type="evidence" value="ECO:0007669"/>
    <property type="project" value="UniProtKB-SubCell"/>
</dbReference>
<dbReference type="NCBIfam" id="NF004669">
    <property type="entry name" value="PRK06008.1"/>
    <property type="match status" value="1"/>
</dbReference>
<keyword evidence="6" id="KW-0969">Cilium</keyword>
<evidence type="ECO:0000256" key="3">
    <source>
        <dbReference type="RuleBase" id="RU362073"/>
    </source>
</evidence>
<feature type="domain" description="Flagellin N-terminal" evidence="4">
    <location>
        <begin position="6"/>
        <end position="140"/>
    </location>
</feature>
<dbReference type="PANTHER" id="PTHR42792">
    <property type="entry name" value="FLAGELLIN"/>
    <property type="match status" value="1"/>
</dbReference>
<comment type="function">
    <text evidence="3">Flagellin is the subunit protein which polymerizes to form the filaments of bacterial flagella.</text>
</comment>
<evidence type="ECO:0000313" key="7">
    <source>
        <dbReference type="Proteomes" id="UP000463224"/>
    </source>
</evidence>
<dbReference type="GO" id="GO:0005198">
    <property type="term" value="F:structural molecule activity"/>
    <property type="evidence" value="ECO:0007669"/>
    <property type="project" value="UniProtKB-UniRule"/>
</dbReference>
<evidence type="ECO:0000313" key="6">
    <source>
        <dbReference type="EMBL" id="MVA95716.1"/>
    </source>
</evidence>
<dbReference type="Pfam" id="PF00700">
    <property type="entry name" value="Flagellin_C"/>
    <property type="match status" value="1"/>
</dbReference>
<keyword evidence="3" id="KW-0964">Secreted</keyword>
<organism evidence="6 7">
    <name type="scientific">Nitratireductor arenosus</name>
    <dbReference type="NCBI Taxonomy" id="2682096"/>
    <lineage>
        <taxon>Bacteria</taxon>
        <taxon>Pseudomonadati</taxon>
        <taxon>Pseudomonadota</taxon>
        <taxon>Alphaproteobacteria</taxon>
        <taxon>Hyphomicrobiales</taxon>
        <taxon>Phyllobacteriaceae</taxon>
        <taxon>Nitratireductor</taxon>
    </lineage>
</organism>
<gene>
    <name evidence="6" type="ORF">GN330_00425</name>
</gene>
<comment type="subcellular location">
    <subcellularLocation>
        <location evidence="3">Secreted</location>
    </subcellularLocation>
    <subcellularLocation>
        <location evidence="3">Bacterial flagellum</location>
    </subcellularLocation>
</comment>
<sequence>MKVSYVSSQAISQALRHSLLRMQSDLVSGQKEAQSGKVADVGLALGIRTGQAVSLARDVGRLQTIVDSNTLVSSRLAATQDSLSRVSEAGSTFLSALTAAVSGDSNPATTRQAGVVMGEALTGIVNSSFNGEHLFAGVNTDVRPLAAYRADPPSAAKTAFDAAFLAHFGFGQNDPAAAGIDGPAIKAFLDGPAAAEFLGAGWETNWSSATDQGISTRISLNETVETSVSANVDGIRKLAMAAAIVDDLYSSTMNEGALVAVAETATRLVTEAMGDIAQVQAAAGFTEQRIKNASERISMQVDIFNGFLNDMEGVDPYEAATRVNALITQIETSYALTARIQQLSLTRLLS</sequence>
<protein>
    <recommendedName>
        <fullName evidence="3">Flagellin</fullName>
    </recommendedName>
</protein>
<dbReference type="GO" id="GO:0005576">
    <property type="term" value="C:extracellular region"/>
    <property type="evidence" value="ECO:0007669"/>
    <property type="project" value="UniProtKB-SubCell"/>
</dbReference>
<dbReference type="PANTHER" id="PTHR42792:SF1">
    <property type="entry name" value="FLAGELLAR HOOK-ASSOCIATED PROTEIN 3"/>
    <property type="match status" value="1"/>
</dbReference>
<dbReference type="InterPro" id="IPR001029">
    <property type="entry name" value="Flagellin_N"/>
</dbReference>
<keyword evidence="6" id="KW-0282">Flagellum</keyword>
<keyword evidence="7" id="KW-1185">Reference proteome</keyword>
<dbReference type="EMBL" id="WPHG01000001">
    <property type="protein sequence ID" value="MVA95716.1"/>
    <property type="molecule type" value="Genomic_DNA"/>
</dbReference>
<name>A0A844Q6P0_9HYPH</name>
<dbReference type="Pfam" id="PF00669">
    <property type="entry name" value="Flagellin_N"/>
    <property type="match status" value="1"/>
</dbReference>
<dbReference type="RefSeq" id="WP_343040109.1">
    <property type="nucleotide sequence ID" value="NZ_WPHG01000001.1"/>
</dbReference>
<reference evidence="6 7" key="1">
    <citation type="submission" date="2019-12" db="EMBL/GenBank/DDBJ databases">
        <title>Nitratireductor arenosus sp. nov., Isolated from sea sand, Jeju island, South Korea.</title>
        <authorList>
            <person name="Kim W."/>
        </authorList>
    </citation>
    <scope>NUCLEOTIDE SEQUENCE [LARGE SCALE GENOMIC DNA]</scope>
    <source>
        <strain evidence="6 7">CAU 1489</strain>
    </source>
</reference>
<keyword evidence="2 3" id="KW-0975">Bacterial flagellum</keyword>
<accession>A0A844Q6P0</accession>
<dbReference type="InterPro" id="IPR001492">
    <property type="entry name" value="Flagellin"/>
</dbReference>
<dbReference type="Gene3D" id="1.20.1330.10">
    <property type="entry name" value="f41 fragment of flagellin, N-terminal domain"/>
    <property type="match status" value="1"/>
</dbReference>
<dbReference type="AlphaFoldDB" id="A0A844Q6P0"/>
<dbReference type="InterPro" id="IPR046358">
    <property type="entry name" value="Flagellin_C"/>
</dbReference>
<evidence type="ECO:0000259" key="4">
    <source>
        <dbReference type="Pfam" id="PF00669"/>
    </source>
</evidence>
<feature type="domain" description="Flagellin C-terminal" evidence="5">
    <location>
        <begin position="268"/>
        <end position="349"/>
    </location>
</feature>